<reference evidence="5" key="1">
    <citation type="submission" date="2020-02" db="EMBL/GenBank/DDBJ databases">
        <title>Relaxed selection underlies rapid genomic changes in the transitions from sociality to social parasitism in ants.</title>
        <authorList>
            <person name="Bi X."/>
        </authorList>
    </citation>
    <scope>NUCLEOTIDE SEQUENCE</scope>
    <source>
        <strain evidence="5">BGI-DK2013a</strain>
        <tissue evidence="5">Whole body</tissue>
    </source>
</reference>
<evidence type="ECO:0000313" key="5">
    <source>
        <dbReference type="EMBL" id="KAG5308671.1"/>
    </source>
</evidence>
<dbReference type="InterPro" id="IPR018247">
    <property type="entry name" value="EF_Hand_1_Ca_BS"/>
</dbReference>
<comment type="caution">
    <text evidence="5">The sequence shown here is derived from an EMBL/GenBank/DDBJ whole genome shotgun (WGS) entry which is preliminary data.</text>
</comment>
<dbReference type="PANTHER" id="PTHR23104">
    <property type="entry name" value="MULTIPLE COAGULATION FACTOR DEFICIENCY PROTEIN 2 NEURAL STEM CELL DERIVED NEURONAL SURVIVAL PROTEIN"/>
    <property type="match status" value="1"/>
</dbReference>
<gene>
    <name evidence="5" type="primary">Mcfd2_1</name>
    <name evidence="5" type="ORF">G6Z75_0011424</name>
</gene>
<organism evidence="5 6">
    <name type="scientific">Acromyrmex insinuator</name>
    <dbReference type="NCBI Taxonomy" id="230686"/>
    <lineage>
        <taxon>Eukaryota</taxon>
        <taxon>Metazoa</taxon>
        <taxon>Ecdysozoa</taxon>
        <taxon>Arthropoda</taxon>
        <taxon>Hexapoda</taxon>
        <taxon>Insecta</taxon>
        <taxon>Pterygota</taxon>
        <taxon>Neoptera</taxon>
        <taxon>Endopterygota</taxon>
        <taxon>Hymenoptera</taxon>
        <taxon>Apocrita</taxon>
        <taxon>Aculeata</taxon>
        <taxon>Formicoidea</taxon>
        <taxon>Formicidae</taxon>
        <taxon>Myrmicinae</taxon>
        <taxon>Acromyrmex</taxon>
    </lineage>
</organism>
<evidence type="ECO:0000256" key="1">
    <source>
        <dbReference type="ARBA" id="ARBA00022729"/>
    </source>
</evidence>
<feature type="non-terminal residue" evidence="5">
    <location>
        <position position="430"/>
    </location>
</feature>
<feature type="non-terminal residue" evidence="5">
    <location>
        <position position="1"/>
    </location>
</feature>
<keyword evidence="6" id="KW-1185">Reference proteome</keyword>
<feature type="compositionally biased region" description="Gly residues" evidence="4">
    <location>
        <begin position="82"/>
        <end position="93"/>
    </location>
</feature>
<evidence type="ECO:0000256" key="2">
    <source>
        <dbReference type="ARBA" id="ARBA00022737"/>
    </source>
</evidence>
<proteinExistence type="predicted"/>
<keyword evidence="3" id="KW-0106">Calcium</keyword>
<dbReference type="AlphaFoldDB" id="A0A836J824"/>
<sequence length="430" mass="48058">MKVVPRTVPELIAITKRRATRAYESNDTRCTPEKFGTAAQKSGGGGRRESKTRYWKMQSDVTFDVGSRHSARDEGGREVGKGDGTGKTGGVKEGGGDETAPLFWGTCPWVSVFRGIWTKTKRESPLKESGRAFGATRPARKLRWKNVDKRRMLLADQVESDRGLVEPVQGIETAKGGSSSRSLRAGSDPSPTGSIDAPPREVKDKISTPRQRETEADAEGTRNWEPVLEGHRNLADCTIPNTFELGLVTNRNGPAIVQLAPLGSNLNQWACGFCLGLATGHFRGPHHPRSSVSHHHYTPDSDAIKLTQDDELLHDATHLKEDMGSMADQLDFSKMTEQEIEFHYFQIHDFDNNTKLDGLEILHALQHTMHENEEEGIQKPEEDWIVVLIDKVLEEDDLNNDGYLEYVEYVLGRQRDHVAQDKRNKLRIGT</sequence>
<evidence type="ECO:0000256" key="4">
    <source>
        <dbReference type="SAM" id="MobiDB-lite"/>
    </source>
</evidence>
<feature type="compositionally biased region" description="Basic and acidic residues" evidence="4">
    <location>
        <begin position="66"/>
        <end position="81"/>
    </location>
</feature>
<dbReference type="InterPro" id="IPR011992">
    <property type="entry name" value="EF-hand-dom_pair"/>
</dbReference>
<feature type="region of interest" description="Disordered" evidence="4">
    <location>
        <begin position="165"/>
        <end position="221"/>
    </location>
</feature>
<accession>A0A836J824</accession>
<dbReference type="Proteomes" id="UP000667349">
    <property type="component" value="Unassembled WGS sequence"/>
</dbReference>
<dbReference type="SUPFAM" id="SSF47473">
    <property type="entry name" value="EF-hand"/>
    <property type="match status" value="1"/>
</dbReference>
<dbReference type="PROSITE" id="PS00018">
    <property type="entry name" value="EF_HAND_1"/>
    <property type="match status" value="1"/>
</dbReference>
<name>A0A836J824_9HYME</name>
<feature type="compositionally biased region" description="Low complexity" evidence="4">
    <location>
        <begin position="176"/>
        <end position="190"/>
    </location>
</feature>
<dbReference type="EMBL" id="JAANHZ010000648">
    <property type="protein sequence ID" value="KAG5308671.1"/>
    <property type="molecule type" value="Genomic_DNA"/>
</dbReference>
<keyword evidence="1" id="KW-0732">Signal</keyword>
<keyword evidence="2" id="KW-0677">Repeat</keyword>
<evidence type="ECO:0000313" key="6">
    <source>
        <dbReference type="Proteomes" id="UP000667349"/>
    </source>
</evidence>
<protein>
    <submittedName>
        <fullName evidence="5">MCFD2 protein</fullName>
    </submittedName>
</protein>
<dbReference type="Gene3D" id="1.10.238.10">
    <property type="entry name" value="EF-hand"/>
    <property type="match status" value="1"/>
</dbReference>
<feature type="region of interest" description="Disordered" evidence="4">
    <location>
        <begin position="65"/>
        <end position="99"/>
    </location>
</feature>
<evidence type="ECO:0000256" key="3">
    <source>
        <dbReference type="ARBA" id="ARBA00022837"/>
    </source>
</evidence>
<dbReference type="PANTHER" id="PTHR23104:SF1">
    <property type="entry name" value="EF-HAND DOMAIN-CONTAINING PROTEIN"/>
    <property type="match status" value="1"/>
</dbReference>
<feature type="compositionally biased region" description="Basic and acidic residues" evidence="4">
    <location>
        <begin position="198"/>
        <end position="221"/>
    </location>
</feature>
<dbReference type="InterPro" id="IPR052110">
    <property type="entry name" value="MCFD2-like"/>
</dbReference>